<dbReference type="OrthoDB" id="3679500at2"/>
<evidence type="ECO:0008006" key="4">
    <source>
        <dbReference type="Google" id="ProtNLM"/>
    </source>
</evidence>
<gene>
    <name evidence="2" type="ORF">UO65_4749</name>
</gene>
<dbReference type="EMBL" id="AYXG01000182">
    <property type="protein sequence ID" value="EWC59969.1"/>
    <property type="molecule type" value="Genomic_DNA"/>
</dbReference>
<dbReference type="PATRIC" id="fig|909613.9.peg.4748"/>
<organism evidence="2 3">
    <name type="scientific">Actinokineospora spheciospongiae</name>
    <dbReference type="NCBI Taxonomy" id="909613"/>
    <lineage>
        <taxon>Bacteria</taxon>
        <taxon>Bacillati</taxon>
        <taxon>Actinomycetota</taxon>
        <taxon>Actinomycetes</taxon>
        <taxon>Pseudonocardiales</taxon>
        <taxon>Pseudonocardiaceae</taxon>
        <taxon>Actinokineospora</taxon>
    </lineage>
</organism>
<evidence type="ECO:0000313" key="3">
    <source>
        <dbReference type="Proteomes" id="UP000019277"/>
    </source>
</evidence>
<proteinExistence type="predicted"/>
<feature type="transmembrane region" description="Helical" evidence="1">
    <location>
        <begin position="132"/>
        <end position="152"/>
    </location>
</feature>
<keyword evidence="1" id="KW-0472">Membrane</keyword>
<comment type="caution">
    <text evidence="2">The sequence shown here is derived from an EMBL/GenBank/DDBJ whole genome shotgun (WGS) entry which is preliminary data.</text>
</comment>
<keyword evidence="1" id="KW-1133">Transmembrane helix</keyword>
<evidence type="ECO:0000256" key="1">
    <source>
        <dbReference type="SAM" id="Phobius"/>
    </source>
</evidence>
<reference evidence="2 3" key="1">
    <citation type="journal article" date="2014" name="Genome Announc.">
        <title>Draft Genome Sequence of the Antitrypanosomally Active Sponge-Associated Bacterium Actinokineospora sp. Strain EG49.</title>
        <authorList>
            <person name="Harjes J."/>
            <person name="Ryu T."/>
            <person name="Abdelmohsen U.R."/>
            <person name="Moitinho-Silva L."/>
            <person name="Horn H."/>
            <person name="Ravasi T."/>
            <person name="Hentschel U."/>
        </authorList>
    </citation>
    <scope>NUCLEOTIDE SEQUENCE [LARGE SCALE GENOMIC DNA]</scope>
    <source>
        <strain evidence="2 3">EG49</strain>
    </source>
</reference>
<name>W7J1J2_9PSEU</name>
<feature type="transmembrane region" description="Helical" evidence="1">
    <location>
        <begin position="89"/>
        <end position="109"/>
    </location>
</feature>
<accession>W7J1J2</accession>
<keyword evidence="1" id="KW-0812">Transmembrane</keyword>
<dbReference type="Proteomes" id="UP000019277">
    <property type="component" value="Unassembled WGS sequence"/>
</dbReference>
<keyword evidence="3" id="KW-1185">Reference proteome</keyword>
<sequence>MDTSAAGRVGVLVATALNRVDRIAGTRPSNRPPHLAQLTTVLQAAVAEARTAEDHPKRVGRDADLWRLREPGYLRGIVEHPVSRAGSGLVLLPVVLTWVLLGAAEFLYVREYVAVPVGSRPSFFADWLAQPWYRGPFVLSVVIVLTVVWIMLGYRGPAREQAAADELDRVVHQLEVDLLPPLTVLRSRLAPASPVEVTRQAAADLTAASAKFAAATDTLATAASVVDRLAAVVERLAAAVPDLRAQADRLADLDGRLERSVAETARQVKPMTDAVEAVTSAAATAADTTSRSEAVLKEATTRLDEAAALATRTAEHQSTLATAREPFTEAATAVASAATKLDTAASATRDTAARLGEVIKDVNWLTMVADGLRHPDHR</sequence>
<dbReference type="RefSeq" id="WP_035286291.1">
    <property type="nucleotide sequence ID" value="NZ_AYXG01000182.1"/>
</dbReference>
<protein>
    <recommendedName>
        <fullName evidence="4">Methyl-accepting chemotaxis protein</fullName>
    </recommendedName>
</protein>
<dbReference type="AlphaFoldDB" id="W7J1J2"/>
<dbReference type="eggNOG" id="ENOG5030PDC">
    <property type="taxonomic scope" value="Bacteria"/>
</dbReference>
<evidence type="ECO:0000313" key="2">
    <source>
        <dbReference type="EMBL" id="EWC59969.1"/>
    </source>
</evidence>
<dbReference type="STRING" id="909613.UO65_4749"/>